<reference evidence="1" key="1">
    <citation type="submission" date="2024-09" db="EMBL/GenBank/DDBJ databases">
        <title>Black Yeasts Isolated from many extreme environments.</title>
        <authorList>
            <person name="Coleine C."/>
            <person name="Stajich J.E."/>
            <person name="Selbmann L."/>
        </authorList>
    </citation>
    <scope>NUCLEOTIDE SEQUENCE</scope>
    <source>
        <strain evidence="1">CCFEE 5737</strain>
    </source>
</reference>
<organism evidence="1 2">
    <name type="scientific">Coniosporium uncinatum</name>
    <dbReference type="NCBI Taxonomy" id="93489"/>
    <lineage>
        <taxon>Eukaryota</taxon>
        <taxon>Fungi</taxon>
        <taxon>Dikarya</taxon>
        <taxon>Ascomycota</taxon>
        <taxon>Pezizomycotina</taxon>
        <taxon>Dothideomycetes</taxon>
        <taxon>Dothideomycetes incertae sedis</taxon>
        <taxon>Coniosporium</taxon>
    </lineage>
</organism>
<proteinExistence type="predicted"/>
<protein>
    <submittedName>
        <fullName evidence="1">Uncharacterized protein</fullName>
    </submittedName>
</protein>
<sequence>MSENTDATALVGPVPAQISAALDWESDCRNARNWSHTRKASTTAIVSAIGFVSTLAASIYAPGHEQVAQEFGVSVELALLPLSFYNVGMAFGPIIASPMSETFGRKAVYLTTTPLFALFVLGSGFSADLASLTICRFLAGVFGAPGVSIASATIADMTAPPKRGTPLSMYYSIPFIGSLLGPLVGGYVTETKNWRWTQWTVLFFGAVVFPLMFFQQESYKKIVLQRIARDQG</sequence>
<gene>
    <name evidence="1" type="ORF">LTS18_000262</name>
</gene>
<dbReference type="Proteomes" id="UP001186974">
    <property type="component" value="Unassembled WGS sequence"/>
</dbReference>
<dbReference type="EMBL" id="JAWDJW010011403">
    <property type="protein sequence ID" value="KAK3044821.1"/>
    <property type="molecule type" value="Genomic_DNA"/>
</dbReference>
<feature type="non-terminal residue" evidence="1">
    <location>
        <position position="232"/>
    </location>
</feature>
<keyword evidence="2" id="KW-1185">Reference proteome</keyword>
<accession>A0ACC3CUW4</accession>
<name>A0ACC3CUW4_9PEZI</name>
<evidence type="ECO:0000313" key="2">
    <source>
        <dbReference type="Proteomes" id="UP001186974"/>
    </source>
</evidence>
<comment type="caution">
    <text evidence="1">The sequence shown here is derived from an EMBL/GenBank/DDBJ whole genome shotgun (WGS) entry which is preliminary data.</text>
</comment>
<evidence type="ECO:0000313" key="1">
    <source>
        <dbReference type="EMBL" id="KAK3044821.1"/>
    </source>
</evidence>